<protein>
    <recommendedName>
        <fullName evidence="4">Auxin-responsive protein</fullName>
    </recommendedName>
</protein>
<keyword evidence="3" id="KW-1185">Reference proteome</keyword>
<reference evidence="2" key="1">
    <citation type="submission" date="2019-03" db="EMBL/GenBank/DDBJ databases">
        <title>WGS assembly of Setaria viridis.</title>
        <authorList>
            <person name="Huang P."/>
            <person name="Jenkins J."/>
            <person name="Grimwood J."/>
            <person name="Barry K."/>
            <person name="Healey A."/>
            <person name="Mamidi S."/>
            <person name="Sreedasyam A."/>
            <person name="Shu S."/>
            <person name="Feldman M."/>
            <person name="Wu J."/>
            <person name="Yu Y."/>
            <person name="Chen C."/>
            <person name="Johnson J."/>
            <person name="Rokhsar D."/>
            <person name="Baxter I."/>
            <person name="Schmutz J."/>
            <person name="Brutnell T."/>
            <person name="Kellogg E."/>
        </authorList>
    </citation>
    <scope>NUCLEOTIDE SEQUENCE [LARGE SCALE GENOMIC DNA]</scope>
</reference>
<evidence type="ECO:0008006" key="4">
    <source>
        <dbReference type="Google" id="ProtNLM"/>
    </source>
</evidence>
<dbReference type="Proteomes" id="UP000298652">
    <property type="component" value="Chromosome 9"/>
</dbReference>
<evidence type="ECO:0000313" key="2">
    <source>
        <dbReference type="EMBL" id="TKV92843.1"/>
    </source>
</evidence>
<dbReference type="GO" id="GO:0009733">
    <property type="term" value="P:response to auxin"/>
    <property type="evidence" value="ECO:0007669"/>
    <property type="project" value="InterPro"/>
</dbReference>
<dbReference type="Pfam" id="PF02519">
    <property type="entry name" value="Auxin_inducible"/>
    <property type="match status" value="1"/>
</dbReference>
<name>A0A4U6SXN5_SETVI</name>
<sequence length="76" mass="8548">MVPRGYVPMVLVGDDEGGSEERRIMVRVEMLKEPCMAAVLEMAAQQFGYGQRGVLRIPCGADRFQQMVGRRAPLHR</sequence>
<comment type="similarity">
    <text evidence="1">Belongs to the ARG7 family.</text>
</comment>
<dbReference type="EMBL" id="CM016560">
    <property type="protein sequence ID" value="TKV92843.1"/>
    <property type="molecule type" value="Genomic_DNA"/>
</dbReference>
<organism evidence="2 3">
    <name type="scientific">Setaria viridis</name>
    <name type="common">Green bristlegrass</name>
    <name type="synonym">Setaria italica subsp. viridis</name>
    <dbReference type="NCBI Taxonomy" id="4556"/>
    <lineage>
        <taxon>Eukaryota</taxon>
        <taxon>Viridiplantae</taxon>
        <taxon>Streptophyta</taxon>
        <taxon>Embryophyta</taxon>
        <taxon>Tracheophyta</taxon>
        <taxon>Spermatophyta</taxon>
        <taxon>Magnoliopsida</taxon>
        <taxon>Liliopsida</taxon>
        <taxon>Poales</taxon>
        <taxon>Poaceae</taxon>
        <taxon>PACMAD clade</taxon>
        <taxon>Panicoideae</taxon>
        <taxon>Panicodae</taxon>
        <taxon>Paniceae</taxon>
        <taxon>Cenchrinae</taxon>
        <taxon>Setaria</taxon>
    </lineage>
</organism>
<dbReference type="PANTHER" id="PTHR31374:SF413">
    <property type="entry name" value="AUXIN RESPONSIVE PROTEIN"/>
    <property type="match status" value="1"/>
</dbReference>
<dbReference type="OMA" id="SATWHAC"/>
<evidence type="ECO:0000313" key="3">
    <source>
        <dbReference type="Proteomes" id="UP000298652"/>
    </source>
</evidence>
<dbReference type="InterPro" id="IPR003676">
    <property type="entry name" value="SAUR_fam"/>
</dbReference>
<evidence type="ECO:0000256" key="1">
    <source>
        <dbReference type="ARBA" id="ARBA00006974"/>
    </source>
</evidence>
<dbReference type="PANTHER" id="PTHR31374">
    <property type="entry name" value="AUXIN-INDUCED PROTEIN-LIKE-RELATED"/>
    <property type="match status" value="1"/>
</dbReference>
<dbReference type="Gramene" id="TKV92843">
    <property type="protein sequence ID" value="TKV92843"/>
    <property type="gene ID" value="SEVIR_9G187050v2"/>
</dbReference>
<dbReference type="AlphaFoldDB" id="A0A4U6SXN5"/>
<gene>
    <name evidence="2" type="ORF">SEVIR_9G187050v2</name>
</gene>
<proteinExistence type="inferred from homology"/>
<accession>A0A4U6SXN5</accession>